<dbReference type="Pfam" id="PF00561">
    <property type="entry name" value="Abhydrolase_1"/>
    <property type="match status" value="1"/>
</dbReference>
<comment type="caution">
    <text evidence="2">The sequence shown here is derived from an EMBL/GenBank/DDBJ whole genome shotgun (WGS) entry which is preliminary data.</text>
</comment>
<dbReference type="InterPro" id="IPR050471">
    <property type="entry name" value="AB_hydrolase"/>
</dbReference>
<organism evidence="2 3">
    <name type="scientific">Cyanidium caldarium</name>
    <name type="common">Red alga</name>
    <dbReference type="NCBI Taxonomy" id="2771"/>
    <lineage>
        <taxon>Eukaryota</taxon>
        <taxon>Rhodophyta</taxon>
        <taxon>Bangiophyceae</taxon>
        <taxon>Cyanidiales</taxon>
        <taxon>Cyanidiaceae</taxon>
        <taxon>Cyanidium</taxon>
    </lineage>
</organism>
<dbReference type="PANTHER" id="PTHR43433">
    <property type="entry name" value="HYDROLASE, ALPHA/BETA FOLD FAMILY PROTEIN"/>
    <property type="match status" value="1"/>
</dbReference>
<protein>
    <recommendedName>
        <fullName evidence="1">AB hydrolase-1 domain-containing protein</fullName>
    </recommendedName>
</protein>
<dbReference type="EMBL" id="JANCYW010000008">
    <property type="protein sequence ID" value="KAK4536345.1"/>
    <property type="molecule type" value="Genomic_DNA"/>
</dbReference>
<accession>A0AAV9IVK9</accession>
<gene>
    <name evidence="2" type="ORF">CDCA_CDCA08G2370</name>
</gene>
<name>A0AAV9IVK9_CYACA</name>
<proteinExistence type="predicted"/>
<keyword evidence="3" id="KW-1185">Reference proteome</keyword>
<evidence type="ECO:0000259" key="1">
    <source>
        <dbReference type="Pfam" id="PF00561"/>
    </source>
</evidence>
<dbReference type="InterPro" id="IPR029058">
    <property type="entry name" value="AB_hydrolase_fold"/>
</dbReference>
<dbReference type="SUPFAM" id="SSF53474">
    <property type="entry name" value="alpha/beta-Hydrolases"/>
    <property type="match status" value="1"/>
</dbReference>
<dbReference type="InterPro" id="IPR000073">
    <property type="entry name" value="AB_hydrolase_1"/>
</dbReference>
<evidence type="ECO:0000313" key="2">
    <source>
        <dbReference type="EMBL" id="KAK4536345.1"/>
    </source>
</evidence>
<evidence type="ECO:0000313" key="3">
    <source>
        <dbReference type="Proteomes" id="UP001301350"/>
    </source>
</evidence>
<sequence>MSAARSGRASSWGVEPEEGPVCRPIWVQIDNKHKSVRCEAGHEWAWRSAAERHHRGAYRLTCALQRLNNWEVVDESGNAVMTALVVLVPGLASSHGMWSDLLRSLREEMEKHGGRRQNWLACSVDNRGTGGSDAFPAKRNTPRGKATGRYCDSATHWSVHRLAEDAWLVADAVIEAEVHAASTSTTPNDIQHHRSPHIPRCAPLLPIILVGHSLGSAIVCRMLLQRPHWAAGVCLLSMNRGWLRDWLPPRWKMIWAALCFLWWRLRDAFSRGAADGDVAAERRYRRLVARAQLDLKLHFTGPYLDEYIEARQERIPPMSSSALQHRSSPAALTLIPRRTLLLRQYVTEASSSTPASPSTEWDGFAGQLQAIRSHTLTRAELEYLRTIMPVASWILFGADDAVTPHHGCRALARALHIPSVEVTAAHMVADEAQSSVVMLLHATMRHAEACASIAQTSPSATRST</sequence>
<dbReference type="PANTHER" id="PTHR43433:SF5">
    <property type="entry name" value="AB HYDROLASE-1 DOMAIN-CONTAINING PROTEIN"/>
    <property type="match status" value="1"/>
</dbReference>
<feature type="domain" description="AB hydrolase-1" evidence="1">
    <location>
        <begin position="84"/>
        <end position="429"/>
    </location>
</feature>
<dbReference type="AlphaFoldDB" id="A0AAV9IVK9"/>
<reference evidence="2 3" key="1">
    <citation type="submission" date="2022-07" db="EMBL/GenBank/DDBJ databases">
        <title>Genome-wide signatures of adaptation to extreme environments.</title>
        <authorList>
            <person name="Cho C.H."/>
            <person name="Yoon H.S."/>
        </authorList>
    </citation>
    <scope>NUCLEOTIDE SEQUENCE [LARGE SCALE GENOMIC DNA]</scope>
    <source>
        <strain evidence="2 3">DBV 063 E5</strain>
    </source>
</reference>
<dbReference type="Proteomes" id="UP001301350">
    <property type="component" value="Unassembled WGS sequence"/>
</dbReference>
<dbReference type="Gene3D" id="3.40.50.1820">
    <property type="entry name" value="alpha/beta hydrolase"/>
    <property type="match status" value="1"/>
</dbReference>